<keyword evidence="3" id="KW-1185">Reference proteome</keyword>
<dbReference type="InterPro" id="IPR029501">
    <property type="entry name" value="EndoU_bac"/>
</dbReference>
<sequence length="248" mass="27174">MSHVAPQVSQPSGCLQLLTLAFFVQVSSGQKSPKIPTCSIRSYRMITVFRSLPSLLQRGDYMQSATSVSVASHNAQARHTALAFLTPAPVRRTRTGTHSLRASASRPQDVNPGQLDALGIDHASPMAEPNNYVDIIPLEIKRHILYGDESGNGGHMWPGQQGKSVFPQSWGADQIIHQIGDIATSPETTWYAQTGSGETYTRRGDPAKWVAFEVRGAVRIRVIYQPAIGKVITAFPDDTPMPWLKKIE</sequence>
<accession>A0ABD7S6K7</accession>
<dbReference type="EMBL" id="VOCK01000036">
    <property type="protein sequence ID" value="TWQ50614.1"/>
    <property type="molecule type" value="Genomic_DNA"/>
</dbReference>
<evidence type="ECO:0000313" key="3">
    <source>
        <dbReference type="Proteomes" id="UP000320455"/>
    </source>
</evidence>
<proteinExistence type="predicted"/>
<protein>
    <recommendedName>
        <fullName evidence="1">Bacterial EndoU nuclease domain-containing protein</fullName>
    </recommendedName>
</protein>
<dbReference type="Proteomes" id="UP000320455">
    <property type="component" value="Unassembled WGS sequence"/>
</dbReference>
<dbReference type="RefSeq" id="WP_039437404.1">
    <property type="nucleotide sequence ID" value="NZ_JAUPCI020000032.1"/>
</dbReference>
<dbReference type="Pfam" id="PF14436">
    <property type="entry name" value="EndoU_bacteria"/>
    <property type="match status" value="1"/>
</dbReference>
<name>A0ABD7S6K7_XANVA</name>
<dbReference type="AlphaFoldDB" id="A0ABD7S6K7"/>
<organism evidence="2 3">
    <name type="scientific">Xanthomonas vasicola</name>
    <dbReference type="NCBI Taxonomy" id="56459"/>
    <lineage>
        <taxon>Bacteria</taxon>
        <taxon>Pseudomonadati</taxon>
        <taxon>Pseudomonadota</taxon>
        <taxon>Gammaproteobacteria</taxon>
        <taxon>Lysobacterales</taxon>
        <taxon>Lysobacteraceae</taxon>
        <taxon>Xanthomonas</taxon>
    </lineage>
</organism>
<evidence type="ECO:0000313" key="2">
    <source>
        <dbReference type="EMBL" id="TWQ50614.1"/>
    </source>
</evidence>
<reference evidence="3" key="1">
    <citation type="journal article" date="2020" name="Phytopathology">
        <title>Genomic acquisitions in emerging populations of Xanthomonas vasicola pv. vasculorum infecting corn in the U.S. and Argentina.</title>
        <authorList>
            <person name="Perez-Quintero A.L."/>
        </authorList>
    </citation>
    <scope>NUCLEOTIDE SEQUENCE [LARGE SCALE GENOMIC DNA]</scope>
    <source>
        <strain evidence="3">Xvh-L</strain>
    </source>
</reference>
<comment type="caution">
    <text evidence="2">The sequence shown here is derived from an EMBL/GenBank/DDBJ whole genome shotgun (WGS) entry which is preliminary data.</text>
</comment>
<feature type="domain" description="Bacterial EndoU nuclease" evidence="1">
    <location>
        <begin position="156"/>
        <end position="237"/>
    </location>
</feature>
<evidence type="ECO:0000259" key="1">
    <source>
        <dbReference type="Pfam" id="PF14436"/>
    </source>
</evidence>
<gene>
    <name evidence="2" type="ORF">FQK01_17685</name>
</gene>